<keyword evidence="2" id="KW-1185">Reference proteome</keyword>
<gene>
    <name evidence="1" type="ORF">IQ10_03577</name>
</gene>
<sequence length="102" mass="12180">MTQPLQIFMEYKVSEEKVEAYERAMESIIEALPDYGASRIQWYVAEDQPHLYVEMYEVPTSSHYHALKKLRKSHEHTLFSQIIPYIEGGSEKIHFWAFQRKN</sequence>
<reference evidence="1 2" key="1">
    <citation type="journal article" date="2015" name="Stand. Genomic Sci.">
        <title>Genomic Encyclopedia of Bacterial and Archaeal Type Strains, Phase III: the genomes of soil and plant-associated and newly described type strains.</title>
        <authorList>
            <person name="Whitman W.B."/>
            <person name="Woyke T."/>
            <person name="Klenk H.P."/>
            <person name="Zhou Y."/>
            <person name="Lilburn T.G."/>
            <person name="Beck B.J."/>
            <person name="De Vos P."/>
            <person name="Vandamme P."/>
            <person name="Eisen J.A."/>
            <person name="Garrity G."/>
            <person name="Hugenholtz P."/>
            <person name="Kyrpides N.C."/>
        </authorList>
    </citation>
    <scope>NUCLEOTIDE SEQUENCE [LARGE SCALE GENOMIC DNA]</scope>
    <source>
        <strain evidence="1 2">CGMCC 1.10116</strain>
    </source>
</reference>
<protein>
    <recommendedName>
        <fullName evidence="3">Quinol monooxygenase YgiN</fullName>
    </recommendedName>
</protein>
<evidence type="ECO:0000313" key="2">
    <source>
        <dbReference type="Proteomes" id="UP000315711"/>
    </source>
</evidence>
<dbReference type="EMBL" id="VLKZ01000016">
    <property type="protein sequence ID" value="TWI52882.1"/>
    <property type="molecule type" value="Genomic_DNA"/>
</dbReference>
<proteinExistence type="predicted"/>
<name>A0A562Q805_9BACI</name>
<dbReference type="OrthoDB" id="2967153at2"/>
<evidence type="ECO:0008006" key="3">
    <source>
        <dbReference type="Google" id="ProtNLM"/>
    </source>
</evidence>
<dbReference type="AlphaFoldDB" id="A0A562Q805"/>
<comment type="caution">
    <text evidence="1">The sequence shown here is derived from an EMBL/GenBank/DDBJ whole genome shotgun (WGS) entry which is preliminary data.</text>
</comment>
<evidence type="ECO:0000313" key="1">
    <source>
        <dbReference type="EMBL" id="TWI52882.1"/>
    </source>
</evidence>
<organism evidence="1 2">
    <name type="scientific">Halalkalibacter nanhaiisediminis</name>
    <dbReference type="NCBI Taxonomy" id="688079"/>
    <lineage>
        <taxon>Bacteria</taxon>
        <taxon>Bacillati</taxon>
        <taxon>Bacillota</taxon>
        <taxon>Bacilli</taxon>
        <taxon>Bacillales</taxon>
        <taxon>Bacillaceae</taxon>
        <taxon>Halalkalibacter</taxon>
    </lineage>
</organism>
<dbReference type="Proteomes" id="UP000315711">
    <property type="component" value="Unassembled WGS sequence"/>
</dbReference>
<dbReference type="RefSeq" id="WP_144451746.1">
    <property type="nucleotide sequence ID" value="NZ_VLKZ01000016.1"/>
</dbReference>
<accession>A0A562Q805</accession>